<dbReference type="InterPro" id="IPR046342">
    <property type="entry name" value="CBS_dom_sf"/>
</dbReference>
<comment type="subcellular location">
    <subcellularLocation>
        <location evidence="1 14">Cell membrane</location>
        <topology evidence="1 14">Multi-pass membrane protein</topology>
    </subcellularLocation>
</comment>
<evidence type="ECO:0000256" key="12">
    <source>
        <dbReference type="ARBA" id="ARBA00023122"/>
    </source>
</evidence>
<feature type="transmembrane region" description="Helical" evidence="14">
    <location>
        <begin position="185"/>
        <end position="204"/>
    </location>
</feature>
<evidence type="ECO:0000256" key="4">
    <source>
        <dbReference type="ARBA" id="ARBA00022670"/>
    </source>
</evidence>
<evidence type="ECO:0000256" key="2">
    <source>
        <dbReference type="ARBA" id="ARBA00007931"/>
    </source>
</evidence>
<evidence type="ECO:0000256" key="10">
    <source>
        <dbReference type="ARBA" id="ARBA00022989"/>
    </source>
</evidence>
<dbReference type="PIRSF" id="PIRSF006404">
    <property type="entry name" value="UCP006404_Pept_M50_CBS"/>
    <property type="match status" value="1"/>
</dbReference>
<evidence type="ECO:0000256" key="15">
    <source>
        <dbReference type="PROSITE-ProRule" id="PRU00703"/>
    </source>
</evidence>
<dbReference type="PROSITE" id="PS51371">
    <property type="entry name" value="CBS"/>
    <property type="match status" value="2"/>
</dbReference>
<dbReference type="InterPro" id="IPR000644">
    <property type="entry name" value="CBS_dom"/>
</dbReference>
<evidence type="ECO:0000256" key="7">
    <source>
        <dbReference type="ARBA" id="ARBA00022737"/>
    </source>
</evidence>
<evidence type="ECO:0000256" key="13">
    <source>
        <dbReference type="ARBA" id="ARBA00023136"/>
    </source>
</evidence>
<keyword evidence="5 14" id="KW-0812">Transmembrane</keyword>
<dbReference type="Pfam" id="PF00571">
    <property type="entry name" value="CBS"/>
    <property type="match status" value="2"/>
</dbReference>
<keyword evidence="12 15" id="KW-0129">CBS domain</keyword>
<dbReference type="CDD" id="cd04639">
    <property type="entry name" value="CBS_pair_peptidase_M50"/>
    <property type="match status" value="1"/>
</dbReference>
<feature type="transmembrane region" description="Helical" evidence="14">
    <location>
        <begin position="12"/>
        <end position="34"/>
    </location>
</feature>
<dbReference type="Gene3D" id="3.10.580.10">
    <property type="entry name" value="CBS-domain"/>
    <property type="match status" value="1"/>
</dbReference>
<name>A0ABX7B5Y1_9PROT</name>
<dbReference type="SUPFAM" id="SSF54631">
    <property type="entry name" value="CBS-domain pair"/>
    <property type="match status" value="1"/>
</dbReference>
<evidence type="ECO:0000313" key="18">
    <source>
        <dbReference type="Proteomes" id="UP000595197"/>
    </source>
</evidence>
<keyword evidence="11 14" id="KW-0482">Metalloprotease</keyword>
<evidence type="ECO:0000313" key="17">
    <source>
        <dbReference type="EMBL" id="QQP89722.1"/>
    </source>
</evidence>
<keyword evidence="9 14" id="KW-0862">Zinc</keyword>
<evidence type="ECO:0000256" key="3">
    <source>
        <dbReference type="ARBA" id="ARBA00022475"/>
    </source>
</evidence>
<dbReference type="InterPro" id="IPR008915">
    <property type="entry name" value="Peptidase_M50"/>
</dbReference>
<accession>A0ABX7B5Y1</accession>
<dbReference type="PANTHER" id="PTHR39188:SF3">
    <property type="entry name" value="STAGE IV SPORULATION PROTEIN FB"/>
    <property type="match status" value="1"/>
</dbReference>
<keyword evidence="7" id="KW-0677">Repeat</keyword>
<keyword evidence="3 14" id="KW-1003">Cell membrane</keyword>
<feature type="transmembrane region" description="Helical" evidence="14">
    <location>
        <begin position="98"/>
        <end position="124"/>
    </location>
</feature>
<keyword evidence="13 14" id="KW-0472">Membrane</keyword>
<dbReference type="RefSeq" id="WP_201076306.1">
    <property type="nucleotide sequence ID" value="NZ_CP067420.1"/>
</dbReference>
<feature type="transmembrane region" description="Helical" evidence="14">
    <location>
        <begin position="144"/>
        <end position="164"/>
    </location>
</feature>
<keyword evidence="18" id="KW-1185">Reference proteome</keyword>
<evidence type="ECO:0000256" key="11">
    <source>
        <dbReference type="ARBA" id="ARBA00023049"/>
    </source>
</evidence>
<dbReference type="CDD" id="cd06164">
    <property type="entry name" value="S2P-M50_SpoIVFB_CBS"/>
    <property type="match status" value="1"/>
</dbReference>
<evidence type="ECO:0000256" key="8">
    <source>
        <dbReference type="ARBA" id="ARBA00022801"/>
    </source>
</evidence>
<dbReference type="InterPro" id="IPR016483">
    <property type="entry name" value="UCP006404_Pept_M50_CBS"/>
</dbReference>
<dbReference type="EMBL" id="CP067420">
    <property type="protein sequence ID" value="QQP89722.1"/>
    <property type="molecule type" value="Genomic_DNA"/>
</dbReference>
<proteinExistence type="inferred from homology"/>
<comment type="similarity">
    <text evidence="2 14">Belongs to the peptidase M50B family.</text>
</comment>
<feature type="domain" description="CBS" evidence="16">
    <location>
        <begin position="307"/>
        <end position="365"/>
    </location>
</feature>
<keyword evidence="6 14" id="KW-0479">Metal-binding</keyword>
<reference evidence="17" key="1">
    <citation type="submission" date="2021-02" db="EMBL/GenBank/DDBJ databases">
        <title>Skermanella TT6 skin isolate.</title>
        <authorList>
            <person name="Lee K."/>
            <person name="Ganzorig M."/>
        </authorList>
    </citation>
    <scope>NUCLEOTIDE SEQUENCE</scope>
    <source>
        <strain evidence="17">TT6</strain>
    </source>
</reference>
<dbReference type="Pfam" id="PF02163">
    <property type="entry name" value="Peptidase_M50"/>
    <property type="match status" value="1"/>
</dbReference>
<evidence type="ECO:0000256" key="1">
    <source>
        <dbReference type="ARBA" id="ARBA00004651"/>
    </source>
</evidence>
<dbReference type="Proteomes" id="UP000595197">
    <property type="component" value="Chromosome"/>
</dbReference>
<keyword evidence="8 14" id="KW-0378">Hydrolase</keyword>
<dbReference type="SMART" id="SM00116">
    <property type="entry name" value="CBS"/>
    <property type="match status" value="2"/>
</dbReference>
<keyword evidence="4 14" id="KW-0645">Protease</keyword>
<dbReference type="PANTHER" id="PTHR39188">
    <property type="entry name" value="MEMBRANE-ASSOCIATED ZINC METALLOPROTEASE M50B"/>
    <property type="match status" value="1"/>
</dbReference>
<evidence type="ECO:0000256" key="9">
    <source>
        <dbReference type="ARBA" id="ARBA00022833"/>
    </source>
</evidence>
<dbReference type="GO" id="GO:0006508">
    <property type="term" value="P:proteolysis"/>
    <property type="evidence" value="ECO:0007669"/>
    <property type="project" value="UniProtKB-KW"/>
</dbReference>
<sequence>MSWSIPIGTVKGTVIRIHVTFLLFLVWIGAMHYAQGGGPAALEGVVFIVLLFACVLLHEFGHVFAARRYGVRTPDITLLPIGGVARLERIPEKPSQELVIALAGPAVNVVIAAVLYVTLLAGGFPLGAGLPAEGAEVQNPGVSMLARLAWVNVFLVLFNLIPAFPMDGGRVLRAFLARRMGYGRGTAVAATIGQGVAFVFGLLGLFGNPLLLFIALFVYLAASSEAHAVQIREVSRGVMAGDAMITQFQSLSPASVVEDAVQCLIHTTQHEFPVVDGSGRLRGVLTRDDMIKALRDRGPDTPVLEVMRSDIPVIGQRQNLEEALRLMQENRLPAIGINDSAGRLVGLITPENVGEMMMVEAARPKGGPRAPRTSAPLPGR</sequence>
<evidence type="ECO:0000256" key="14">
    <source>
        <dbReference type="PIRNR" id="PIRNR006404"/>
    </source>
</evidence>
<evidence type="ECO:0000256" key="5">
    <source>
        <dbReference type="ARBA" id="ARBA00022692"/>
    </source>
</evidence>
<comment type="cofactor">
    <cofactor evidence="14">
        <name>Zn(2+)</name>
        <dbReference type="ChEBI" id="CHEBI:29105"/>
    </cofactor>
    <text evidence="14">Binds 1 zinc ion per subunit.</text>
</comment>
<feature type="transmembrane region" description="Helical" evidence="14">
    <location>
        <begin position="40"/>
        <end position="58"/>
    </location>
</feature>
<protein>
    <recommendedName>
        <fullName evidence="14">Zinc metalloprotease</fullName>
    </recommendedName>
</protein>
<gene>
    <name evidence="17" type="ORF">IGS68_00050</name>
</gene>
<keyword evidence="10 14" id="KW-1133">Transmembrane helix</keyword>
<feature type="domain" description="CBS" evidence="16">
    <location>
        <begin position="244"/>
        <end position="301"/>
    </location>
</feature>
<organism evidence="17 18">
    <name type="scientific">Skermanella cutis</name>
    <dbReference type="NCBI Taxonomy" id="2775420"/>
    <lineage>
        <taxon>Bacteria</taxon>
        <taxon>Pseudomonadati</taxon>
        <taxon>Pseudomonadota</taxon>
        <taxon>Alphaproteobacteria</taxon>
        <taxon>Rhodospirillales</taxon>
        <taxon>Azospirillaceae</taxon>
        <taxon>Skermanella</taxon>
    </lineage>
</organism>
<evidence type="ECO:0000259" key="16">
    <source>
        <dbReference type="PROSITE" id="PS51371"/>
    </source>
</evidence>
<dbReference type="GO" id="GO:0008233">
    <property type="term" value="F:peptidase activity"/>
    <property type="evidence" value="ECO:0007669"/>
    <property type="project" value="UniProtKB-KW"/>
</dbReference>
<evidence type="ECO:0000256" key="6">
    <source>
        <dbReference type="ARBA" id="ARBA00022723"/>
    </source>
</evidence>